<dbReference type="Proteomes" id="UP000597444">
    <property type="component" value="Unassembled WGS sequence"/>
</dbReference>
<evidence type="ECO:0000259" key="5">
    <source>
        <dbReference type="Pfam" id="PF02836"/>
    </source>
</evidence>
<dbReference type="Gene3D" id="3.20.20.80">
    <property type="entry name" value="Glycosidases"/>
    <property type="match status" value="1"/>
</dbReference>
<accession>A0A8J3MZZ1</accession>
<feature type="domain" description="Glycoside hydrolase family 2 catalytic" evidence="5">
    <location>
        <begin position="318"/>
        <end position="442"/>
    </location>
</feature>
<name>A0A8J3MZZ1_9CHLR</name>
<dbReference type="InterPro" id="IPR051913">
    <property type="entry name" value="GH2_Domain-Containing"/>
</dbReference>
<dbReference type="InterPro" id="IPR013783">
    <property type="entry name" value="Ig-like_fold"/>
</dbReference>
<dbReference type="Pfam" id="PF00703">
    <property type="entry name" value="Glyco_hydro_2"/>
    <property type="match status" value="1"/>
</dbReference>
<evidence type="ECO:0000313" key="7">
    <source>
        <dbReference type="EMBL" id="GHO90953.1"/>
    </source>
</evidence>
<dbReference type="InterPro" id="IPR008979">
    <property type="entry name" value="Galactose-bd-like_sf"/>
</dbReference>
<gene>
    <name evidence="7" type="ORF">KSF_010010</name>
</gene>
<dbReference type="InterPro" id="IPR006103">
    <property type="entry name" value="Glyco_hydro_2_cat"/>
</dbReference>
<reference evidence="7" key="1">
    <citation type="submission" date="2020-10" db="EMBL/GenBank/DDBJ databases">
        <title>Taxonomic study of unclassified bacteria belonging to the class Ktedonobacteria.</title>
        <authorList>
            <person name="Yabe S."/>
            <person name="Wang C.M."/>
            <person name="Zheng Y."/>
            <person name="Sakai Y."/>
            <person name="Cavaletti L."/>
            <person name="Monciardini P."/>
            <person name="Donadio S."/>
        </authorList>
    </citation>
    <scope>NUCLEOTIDE SEQUENCE</scope>
    <source>
        <strain evidence="7">ID150040</strain>
    </source>
</reference>
<keyword evidence="8" id="KW-1185">Reference proteome</keyword>
<dbReference type="InterPro" id="IPR006104">
    <property type="entry name" value="Glyco_hydro_2_N"/>
</dbReference>
<evidence type="ECO:0000313" key="8">
    <source>
        <dbReference type="Proteomes" id="UP000597444"/>
    </source>
</evidence>
<organism evidence="7 8">
    <name type="scientific">Reticulibacter mediterranei</name>
    <dbReference type="NCBI Taxonomy" id="2778369"/>
    <lineage>
        <taxon>Bacteria</taxon>
        <taxon>Bacillati</taxon>
        <taxon>Chloroflexota</taxon>
        <taxon>Ktedonobacteria</taxon>
        <taxon>Ktedonobacterales</taxon>
        <taxon>Reticulibacteraceae</taxon>
        <taxon>Reticulibacter</taxon>
    </lineage>
</organism>
<dbReference type="SUPFAM" id="SSF49303">
    <property type="entry name" value="beta-Galactosidase/glucuronidase domain"/>
    <property type="match status" value="1"/>
</dbReference>
<comment type="similarity">
    <text evidence="1">Belongs to the glycosyl hydrolase 2 family.</text>
</comment>
<sequence length="603" mass="69152">MSIPRPEYPRPQFVRSEWLCLNGEWEFESDQGDSGLERGLLQRELKDRIQVPFCPESSLSGIEQTDFMLAVWYRRTVTIPEQWAGQRILLHFQAVDYDTTVWVNGNEVGRHRGGFTPFTCDLGESVKAGETETIVVRARDDYRPAQPRGKQSQRYYNYACVYTRTTGIWQTVWLEPVPLSSLRRTRITPDVANSKFRLEQPVTNIQPGMQLSATLSDAAGVVASATCAADLDFSPQLDLPIPAERRRLWSPDDPHLYNLEIALLDAEGKTVDRVSSYAGLRTVTIQGKAIKINGKIIFQRLILDQGYYPDGIMTAPSDEALKRDIELSLAAGFNGARLHQKVFEERFLYHADKMGYLVWGEFADWGFEGRVSWLDSNIPTITYATQWLEAIERDYSHPAIIGWCPFNENIQHVQDRITTHDDALRALFLATKALDTTRPVLDISGYSHRIPEADVYDSHDYLPAGGFQQELAKFKERHAHVGEGKAYTNREPNHEWSIPYRGQPYFVSEFGGLWWNPERAKPGDQQSSWGYGTAPQSVEEFYERFDALCSVLLDDPQMFGYCYTQLTDVFIEQNGIYLFDRRPKFDLERLRKIQSRPAKIEQQ</sequence>
<dbReference type="Gene3D" id="2.60.120.260">
    <property type="entry name" value="Galactose-binding domain-like"/>
    <property type="match status" value="1"/>
</dbReference>
<dbReference type="SUPFAM" id="SSF49785">
    <property type="entry name" value="Galactose-binding domain-like"/>
    <property type="match status" value="1"/>
</dbReference>
<dbReference type="InterPro" id="IPR006102">
    <property type="entry name" value="Ig-like_GH2"/>
</dbReference>
<comment type="caution">
    <text evidence="7">The sequence shown here is derived from an EMBL/GenBank/DDBJ whole genome shotgun (WGS) entry which is preliminary data.</text>
</comment>
<dbReference type="PANTHER" id="PTHR42732">
    <property type="entry name" value="BETA-GALACTOSIDASE"/>
    <property type="match status" value="1"/>
</dbReference>
<dbReference type="GO" id="GO:0005975">
    <property type="term" value="P:carbohydrate metabolic process"/>
    <property type="evidence" value="ECO:0007669"/>
    <property type="project" value="InterPro"/>
</dbReference>
<evidence type="ECO:0000256" key="1">
    <source>
        <dbReference type="ARBA" id="ARBA00007401"/>
    </source>
</evidence>
<keyword evidence="3" id="KW-0326">Glycosidase</keyword>
<evidence type="ECO:0000259" key="6">
    <source>
        <dbReference type="Pfam" id="PF02837"/>
    </source>
</evidence>
<feature type="domain" description="Glycoside hydrolase family 2 immunoglobulin-like beta-sandwich" evidence="4">
    <location>
        <begin position="184"/>
        <end position="281"/>
    </location>
</feature>
<evidence type="ECO:0000256" key="3">
    <source>
        <dbReference type="ARBA" id="ARBA00023295"/>
    </source>
</evidence>
<dbReference type="AlphaFoldDB" id="A0A8J3MZZ1"/>
<dbReference type="SUPFAM" id="SSF51445">
    <property type="entry name" value="(Trans)glycosidases"/>
    <property type="match status" value="1"/>
</dbReference>
<dbReference type="GO" id="GO:0004553">
    <property type="term" value="F:hydrolase activity, hydrolyzing O-glycosyl compounds"/>
    <property type="evidence" value="ECO:0007669"/>
    <property type="project" value="InterPro"/>
</dbReference>
<dbReference type="InterPro" id="IPR017853">
    <property type="entry name" value="GH"/>
</dbReference>
<feature type="domain" description="Glycosyl hydrolases family 2 sugar binding" evidence="6">
    <location>
        <begin position="70"/>
        <end position="137"/>
    </location>
</feature>
<evidence type="ECO:0000256" key="2">
    <source>
        <dbReference type="ARBA" id="ARBA00022801"/>
    </source>
</evidence>
<evidence type="ECO:0000259" key="4">
    <source>
        <dbReference type="Pfam" id="PF00703"/>
    </source>
</evidence>
<keyword evidence="2 7" id="KW-0378">Hydrolase</keyword>
<dbReference type="PANTHER" id="PTHR42732:SF3">
    <property type="entry name" value="HYDROLASE"/>
    <property type="match status" value="1"/>
</dbReference>
<dbReference type="InterPro" id="IPR036156">
    <property type="entry name" value="Beta-gal/glucu_dom_sf"/>
</dbReference>
<dbReference type="EMBL" id="BNJK01000001">
    <property type="protein sequence ID" value="GHO90953.1"/>
    <property type="molecule type" value="Genomic_DNA"/>
</dbReference>
<dbReference type="RefSeq" id="WP_220201886.1">
    <property type="nucleotide sequence ID" value="NZ_BNJK01000001.1"/>
</dbReference>
<protein>
    <submittedName>
        <fullName evidence="7">Hydrolase</fullName>
    </submittedName>
</protein>
<dbReference type="Pfam" id="PF02836">
    <property type="entry name" value="Glyco_hydro_2_C"/>
    <property type="match status" value="1"/>
</dbReference>
<dbReference type="Pfam" id="PF02837">
    <property type="entry name" value="Glyco_hydro_2_N"/>
    <property type="match status" value="1"/>
</dbReference>
<proteinExistence type="inferred from homology"/>
<dbReference type="Gene3D" id="2.60.40.10">
    <property type="entry name" value="Immunoglobulins"/>
    <property type="match status" value="1"/>
</dbReference>